<keyword evidence="1" id="KW-0732">Signal</keyword>
<name>A0A6F8VFP2_9PROT</name>
<gene>
    <name evidence="2" type="primary">rpfE</name>
    <name evidence="2" type="ORF">SKTS_24250</name>
</gene>
<evidence type="ECO:0000256" key="1">
    <source>
        <dbReference type="SAM" id="SignalP"/>
    </source>
</evidence>
<evidence type="ECO:0000313" key="2">
    <source>
        <dbReference type="EMBL" id="BCB27539.1"/>
    </source>
</evidence>
<dbReference type="InterPro" id="IPR016631">
    <property type="entry name" value="Regulatory_RpfE"/>
</dbReference>
<dbReference type="EMBL" id="AP022853">
    <property type="protein sequence ID" value="BCB27539.1"/>
    <property type="molecule type" value="Genomic_DNA"/>
</dbReference>
<proteinExistence type="predicted"/>
<organism evidence="2 3">
    <name type="scientific">Sulfurimicrobium lacus</name>
    <dbReference type="NCBI Taxonomy" id="2715678"/>
    <lineage>
        <taxon>Bacteria</taxon>
        <taxon>Pseudomonadati</taxon>
        <taxon>Pseudomonadota</taxon>
        <taxon>Betaproteobacteria</taxon>
        <taxon>Nitrosomonadales</taxon>
        <taxon>Sulfuricellaceae</taxon>
        <taxon>Sulfurimicrobium</taxon>
    </lineage>
</organism>
<keyword evidence="3" id="KW-1185">Reference proteome</keyword>
<protein>
    <recommendedName>
        <fullName evidence="4">Regulatory protein</fullName>
    </recommendedName>
</protein>
<feature type="chain" id="PRO_5026018679" description="Regulatory protein" evidence="1">
    <location>
        <begin position="18"/>
        <end position="375"/>
    </location>
</feature>
<dbReference type="KEGG" id="slac:SKTS_24250"/>
<sequence>MISLCSLWLNWFLRAVAKPLFYRANVTLARTMQCHLLIPSLFPPGAVTQQNDPLHGIRAPALQTLLARATRTQAPPKEMESWLCESFGVTRQQDYPAAPLCLMAEGVAPDEHYWLRADPVHLGVERDQLVLSEASTFSLAQDEADALIATLNQHFAADGLHFVAPRAQHWYLRLARPPLISTHGLFQAAGRSIHPLLPAGQDAMRWRAMLNEVQMLLFEHPVNVAREARGSAPINSIWLSGGGVLPQNLTQPFDRVWAGDALARGLALATRIPHENLPENAPAWLKQAAPGKHLLVLDALRPAACYGDPDAWRRQLAQLEGEWFAPLKHALQHGSITLTLHAPTPAGTLSFSLTRGSLWKLWQPARPLTRYRPQG</sequence>
<dbReference type="PIRSF" id="PIRSF015283">
    <property type="entry name" value="Regulatory_RpfE"/>
    <property type="match status" value="1"/>
</dbReference>
<evidence type="ECO:0000313" key="3">
    <source>
        <dbReference type="Proteomes" id="UP000502260"/>
    </source>
</evidence>
<reference evidence="3" key="1">
    <citation type="submission" date="2020-03" db="EMBL/GenBank/DDBJ databases">
        <title>Complete genome sequence of sulfur-oxidizing bacterium skT11.</title>
        <authorList>
            <person name="Kanda M."/>
            <person name="Kojima H."/>
            <person name="Fukui M."/>
        </authorList>
    </citation>
    <scope>NUCLEOTIDE SEQUENCE [LARGE SCALE GENOMIC DNA]</scope>
    <source>
        <strain evidence="3">skT11</strain>
    </source>
</reference>
<dbReference type="Proteomes" id="UP000502260">
    <property type="component" value="Chromosome"/>
</dbReference>
<dbReference type="AlphaFoldDB" id="A0A6F8VFP2"/>
<evidence type="ECO:0008006" key="4">
    <source>
        <dbReference type="Google" id="ProtNLM"/>
    </source>
</evidence>
<accession>A0A6F8VFP2</accession>
<feature type="signal peptide" evidence="1">
    <location>
        <begin position="1"/>
        <end position="17"/>
    </location>
</feature>